<dbReference type="InterPro" id="IPR036179">
    <property type="entry name" value="Ig-like_dom_sf"/>
</dbReference>
<reference evidence="5 6" key="1">
    <citation type="submission" date="2019-09" db="EMBL/GenBank/DDBJ databases">
        <title>Bird 10,000 Genomes (B10K) Project - Family phase.</title>
        <authorList>
            <person name="Zhang G."/>
        </authorList>
    </citation>
    <scope>NUCLEOTIDE SEQUENCE [LARGE SCALE GENOMIC DNA]</scope>
    <source>
        <strain evidence="5">OUT-0013</strain>
        <tissue evidence="5">Blood</tissue>
    </source>
</reference>
<dbReference type="PANTHER" id="PTHR12080">
    <property type="entry name" value="SIGNALING LYMPHOCYTIC ACTIVATION MOLECULE"/>
    <property type="match status" value="1"/>
</dbReference>
<keyword evidence="4" id="KW-0325">Glycoprotein</keyword>
<sequence length="181" mass="20535">IAHIYCKEVIGLAGENFTFPVQIDKKIMETVWKKSKNKVAEWEEQSIPTYFGPLRNRSVLLEDGSLTIVNLQKDDAGPYELQYRDSVEDHYLDFVLVVLDSLPEPKISCNASDGELVLNCIAYFQRSLNYVWKLSNDPHSHPNQVLSIPLKNVDTTANATCTIKFSQTERSSEISLIQCLP</sequence>
<name>A0A7K7DX17_9SYLV</name>
<accession>A0A7K7DX17</accession>
<comment type="subcellular location">
    <subcellularLocation>
        <location evidence="1">Membrane</location>
    </subcellularLocation>
</comment>
<dbReference type="InterPro" id="IPR013783">
    <property type="entry name" value="Ig-like_fold"/>
</dbReference>
<keyword evidence="6" id="KW-1185">Reference proteome</keyword>
<keyword evidence="3" id="KW-0472">Membrane</keyword>
<evidence type="ECO:0000256" key="1">
    <source>
        <dbReference type="ARBA" id="ARBA00004370"/>
    </source>
</evidence>
<proteinExistence type="predicted"/>
<organism evidence="5 6">
    <name type="scientific">Sylvia atricapilla</name>
    <name type="common">blackcap</name>
    <dbReference type="NCBI Taxonomy" id="48155"/>
    <lineage>
        <taxon>Eukaryota</taxon>
        <taxon>Metazoa</taxon>
        <taxon>Chordata</taxon>
        <taxon>Craniata</taxon>
        <taxon>Vertebrata</taxon>
        <taxon>Euteleostomi</taxon>
        <taxon>Archelosauria</taxon>
        <taxon>Archosauria</taxon>
        <taxon>Dinosauria</taxon>
        <taxon>Saurischia</taxon>
        <taxon>Theropoda</taxon>
        <taxon>Coelurosauria</taxon>
        <taxon>Aves</taxon>
        <taxon>Neognathae</taxon>
        <taxon>Neoaves</taxon>
        <taxon>Telluraves</taxon>
        <taxon>Australaves</taxon>
        <taxon>Passeriformes</taxon>
        <taxon>Sylvioidea</taxon>
        <taxon>Sylviidae</taxon>
        <taxon>Sylviinae</taxon>
        <taxon>Sylvia</taxon>
    </lineage>
</organism>
<dbReference type="Proteomes" id="UP000573818">
    <property type="component" value="Unassembled WGS sequence"/>
</dbReference>
<dbReference type="Gene3D" id="2.60.40.10">
    <property type="entry name" value="Immunoglobulins"/>
    <property type="match status" value="1"/>
</dbReference>
<dbReference type="SUPFAM" id="SSF48726">
    <property type="entry name" value="Immunoglobulin"/>
    <property type="match status" value="1"/>
</dbReference>
<dbReference type="PANTHER" id="PTHR12080:SF55">
    <property type="entry name" value="LYMPHOCYTE FUNCTION-ASSOCIATED ANTIGEN 3"/>
    <property type="match status" value="1"/>
</dbReference>
<evidence type="ECO:0000256" key="3">
    <source>
        <dbReference type="ARBA" id="ARBA00023136"/>
    </source>
</evidence>
<feature type="non-terminal residue" evidence="5">
    <location>
        <position position="181"/>
    </location>
</feature>
<feature type="non-terminal residue" evidence="5">
    <location>
        <position position="1"/>
    </location>
</feature>
<dbReference type="InterPro" id="IPR015631">
    <property type="entry name" value="CD2/SLAM_rcpt"/>
</dbReference>
<evidence type="ECO:0000313" key="5">
    <source>
        <dbReference type="EMBL" id="NWY37137.1"/>
    </source>
</evidence>
<evidence type="ECO:0000313" key="6">
    <source>
        <dbReference type="Proteomes" id="UP000573818"/>
    </source>
</evidence>
<dbReference type="GO" id="GO:0016020">
    <property type="term" value="C:membrane"/>
    <property type="evidence" value="ECO:0007669"/>
    <property type="project" value="UniProtKB-SubCell"/>
</dbReference>
<dbReference type="EMBL" id="VZSL01000013">
    <property type="protein sequence ID" value="NWY37137.1"/>
    <property type="molecule type" value="Genomic_DNA"/>
</dbReference>
<keyword evidence="2" id="KW-0732">Signal</keyword>
<protein>
    <submittedName>
        <fullName evidence="5">LFA3 protein</fullName>
    </submittedName>
</protein>
<evidence type="ECO:0000256" key="4">
    <source>
        <dbReference type="ARBA" id="ARBA00023180"/>
    </source>
</evidence>
<evidence type="ECO:0000256" key="2">
    <source>
        <dbReference type="ARBA" id="ARBA00022729"/>
    </source>
</evidence>
<comment type="caution">
    <text evidence="5">The sequence shown here is derived from an EMBL/GenBank/DDBJ whole genome shotgun (WGS) entry which is preliminary data.</text>
</comment>
<dbReference type="AlphaFoldDB" id="A0A7K7DX17"/>
<dbReference type="GO" id="GO:0009986">
    <property type="term" value="C:cell surface"/>
    <property type="evidence" value="ECO:0007669"/>
    <property type="project" value="TreeGrafter"/>
</dbReference>
<gene>
    <name evidence="5" type="primary">Cd58</name>
    <name evidence="5" type="ORF">SYLATR_R00257</name>
</gene>
<dbReference type="GO" id="GO:0005102">
    <property type="term" value="F:signaling receptor binding"/>
    <property type="evidence" value="ECO:0007669"/>
    <property type="project" value="TreeGrafter"/>
</dbReference>